<dbReference type="GeneID" id="43580207"/>
<keyword evidence="2" id="KW-0540">Nuclease</keyword>
<dbReference type="CDD" id="cd01310">
    <property type="entry name" value="TatD_DNAse"/>
    <property type="match status" value="1"/>
</dbReference>
<dbReference type="InterPro" id="IPR032466">
    <property type="entry name" value="Metal_Hydrolase"/>
</dbReference>
<proteinExistence type="inferred from homology"/>
<organism evidence="5 6">
    <name type="scientific">Magnusiomyces paraingens</name>
    <dbReference type="NCBI Taxonomy" id="2606893"/>
    <lineage>
        <taxon>Eukaryota</taxon>
        <taxon>Fungi</taxon>
        <taxon>Dikarya</taxon>
        <taxon>Ascomycota</taxon>
        <taxon>Saccharomycotina</taxon>
        <taxon>Dipodascomycetes</taxon>
        <taxon>Dipodascales</taxon>
        <taxon>Dipodascaceae</taxon>
        <taxon>Magnusiomyces</taxon>
    </lineage>
</organism>
<keyword evidence="6" id="KW-1185">Reference proteome</keyword>
<keyword evidence="3" id="KW-0479">Metal-binding</keyword>
<evidence type="ECO:0000313" key="6">
    <source>
        <dbReference type="Proteomes" id="UP000398389"/>
    </source>
</evidence>
<dbReference type="PROSITE" id="PS01091">
    <property type="entry name" value="TATD_3"/>
    <property type="match status" value="1"/>
</dbReference>
<dbReference type="OrthoDB" id="6079689at2759"/>
<dbReference type="SUPFAM" id="SSF51556">
    <property type="entry name" value="Metallo-dependent hydrolases"/>
    <property type="match status" value="1"/>
</dbReference>
<protein>
    <submittedName>
        <fullName evidence="5">Uncharacterized protein</fullName>
    </submittedName>
</protein>
<evidence type="ECO:0000256" key="1">
    <source>
        <dbReference type="ARBA" id="ARBA00009275"/>
    </source>
</evidence>
<keyword evidence="4" id="KW-0378">Hydrolase</keyword>
<accession>A0A5E8B5F5</accession>
<dbReference type="PANTHER" id="PTHR10060:SF15">
    <property type="entry name" value="DEOXYRIBONUCLEASE TATDN1"/>
    <property type="match status" value="1"/>
</dbReference>
<reference evidence="5 6" key="1">
    <citation type="submission" date="2019-09" db="EMBL/GenBank/DDBJ databases">
        <authorList>
            <person name="Brejova B."/>
        </authorList>
    </citation>
    <scope>NUCLEOTIDE SEQUENCE [LARGE SCALE GENOMIC DNA]</scope>
</reference>
<evidence type="ECO:0000256" key="2">
    <source>
        <dbReference type="ARBA" id="ARBA00022722"/>
    </source>
</evidence>
<dbReference type="GO" id="GO:0005829">
    <property type="term" value="C:cytosol"/>
    <property type="evidence" value="ECO:0007669"/>
    <property type="project" value="TreeGrafter"/>
</dbReference>
<sequence>MSGTVSVALRASIRYVDIGINLSDLQYSGVYHGRKVHDDDRLHVLDRALQTNVTKMLVTSSSLHEAADVLNLCTRLAKESPSYHNLLYSTVGVHPCQALDLTESQSRHNMSSAEYIAQMDELIHKGISLGIVKAFGEIGLDYDRLHFADKEAQILAFKMQLDLAAKHNLPLFLHSRAAAHDFKTILEPYLAKITRGGVVHSFTGTVEEMQELLDLGLYIGINGCSLKTEENLAVVRALPLSRLMLETDGPWCEIRPSHASFKLHLAALESRPQKPSSLLPYPLVKKEKFTPGSMISGRCEPCAIGLVAQVVASVKELSLEEVALAAYQNSVDLFGLEEPQNID</sequence>
<dbReference type="Gene3D" id="3.20.20.140">
    <property type="entry name" value="Metal-dependent hydrolases"/>
    <property type="match status" value="1"/>
</dbReference>
<dbReference type="Proteomes" id="UP000398389">
    <property type="component" value="Unassembled WGS sequence"/>
</dbReference>
<dbReference type="Pfam" id="PF01026">
    <property type="entry name" value="TatD_DNase"/>
    <property type="match status" value="1"/>
</dbReference>
<evidence type="ECO:0000256" key="3">
    <source>
        <dbReference type="ARBA" id="ARBA00022723"/>
    </source>
</evidence>
<dbReference type="AlphaFoldDB" id="A0A5E8B5F5"/>
<dbReference type="InterPro" id="IPR001130">
    <property type="entry name" value="TatD-like"/>
</dbReference>
<comment type="similarity">
    <text evidence="1">Belongs to the metallo-dependent hydrolases superfamily. TatD-type hydrolase family.</text>
</comment>
<dbReference type="GO" id="GO:0046872">
    <property type="term" value="F:metal ion binding"/>
    <property type="evidence" value="ECO:0007669"/>
    <property type="project" value="UniProtKB-KW"/>
</dbReference>
<dbReference type="InterPro" id="IPR018228">
    <property type="entry name" value="DNase_TatD-rel_CS"/>
</dbReference>
<name>A0A5E8B5F5_9ASCO</name>
<gene>
    <name evidence="5" type="ORF">SAPINGB_P001384</name>
</gene>
<evidence type="ECO:0000313" key="5">
    <source>
        <dbReference type="EMBL" id="VVT46782.1"/>
    </source>
</evidence>
<dbReference type="EMBL" id="CABVLU010000001">
    <property type="protein sequence ID" value="VVT46782.1"/>
    <property type="molecule type" value="Genomic_DNA"/>
</dbReference>
<dbReference type="PANTHER" id="PTHR10060">
    <property type="entry name" value="TATD FAMILY DEOXYRIBONUCLEASE"/>
    <property type="match status" value="1"/>
</dbReference>
<dbReference type="InterPro" id="IPR050891">
    <property type="entry name" value="TatD-type_Hydrolase"/>
</dbReference>
<evidence type="ECO:0000256" key="4">
    <source>
        <dbReference type="ARBA" id="ARBA00022801"/>
    </source>
</evidence>
<dbReference type="GO" id="GO:0008296">
    <property type="term" value="F:3'-5'-DNA exonuclease activity"/>
    <property type="evidence" value="ECO:0007669"/>
    <property type="project" value="TreeGrafter"/>
</dbReference>
<dbReference type="RefSeq" id="XP_031851998.1">
    <property type="nucleotide sequence ID" value="XM_031996107.1"/>
</dbReference>